<feature type="transmembrane region" description="Helical" evidence="1">
    <location>
        <begin position="203"/>
        <end position="224"/>
    </location>
</feature>
<dbReference type="EMBL" id="CP018024">
    <property type="protein sequence ID" value="APD91072.1"/>
    <property type="molecule type" value="Genomic_DNA"/>
</dbReference>
<protein>
    <submittedName>
        <fullName evidence="2">Uncharacterized protein</fullName>
    </submittedName>
</protein>
<keyword evidence="1" id="KW-1133">Transmembrane helix</keyword>
<dbReference type="Proteomes" id="UP000182101">
    <property type="component" value="Chromosome"/>
</dbReference>
<keyword evidence="1" id="KW-0472">Membrane</keyword>
<organism evidence="2 3">
    <name type="scientific">Alteromonas mediterranea</name>
    <dbReference type="NCBI Taxonomy" id="314275"/>
    <lineage>
        <taxon>Bacteria</taxon>
        <taxon>Pseudomonadati</taxon>
        <taxon>Pseudomonadota</taxon>
        <taxon>Gammaproteobacteria</taxon>
        <taxon>Alteromonadales</taxon>
        <taxon>Alteromonadaceae</taxon>
        <taxon>Alteromonas/Salinimonas group</taxon>
        <taxon>Alteromonas</taxon>
    </lineage>
</organism>
<reference evidence="2 3" key="1">
    <citation type="submission" date="2016-11" db="EMBL/GenBank/DDBJ databases">
        <title>Networking in microbes: conjugative elements and plasmids in the genus Alteromonas.</title>
        <authorList>
            <person name="Lopez-Perez M."/>
            <person name="Ramon-Marco N."/>
            <person name="Rodriguez-Valera F."/>
        </authorList>
    </citation>
    <scope>NUCLEOTIDE SEQUENCE [LARGE SCALE GENOMIC DNA]</scope>
    <source>
        <strain evidence="2 3">CP48</strain>
    </source>
</reference>
<evidence type="ECO:0000313" key="3">
    <source>
        <dbReference type="Proteomes" id="UP000182101"/>
    </source>
</evidence>
<gene>
    <name evidence="2" type="ORF">BM524_15400</name>
</gene>
<feature type="transmembrane region" description="Helical" evidence="1">
    <location>
        <begin position="230"/>
        <end position="252"/>
    </location>
</feature>
<feature type="transmembrane region" description="Helical" evidence="1">
    <location>
        <begin position="112"/>
        <end position="132"/>
    </location>
</feature>
<dbReference type="RefSeq" id="WP_071959986.1">
    <property type="nucleotide sequence ID" value="NZ_CP018024.1"/>
</dbReference>
<feature type="transmembrane region" description="Helical" evidence="1">
    <location>
        <begin position="9"/>
        <end position="30"/>
    </location>
</feature>
<keyword evidence="1" id="KW-0812">Transmembrane</keyword>
<sequence length="356" mass="41110">MRKPVKYRIAFLIVAAVCFYVGTLFLPATLPEITFSLKSIWANTQWRNSLLVTLAYFVFLPVLYYFWIIQIGKQALWKLLLIISLSSLVARYNYPEQLAYYFEFITYLKYPIIAVLMVIEILLLVTIVKALWGARKLSGDPRIHMLEQYEGDNVYEKGSKEAKKLELALMFAYEPASWYYAIPHFSRNHVPGLANLRLWSAQWWHVPLVCIALVIATYASYLAIALWSETVAIVVATLVFYLIVMFIANYRVSKHYSVYLLKDKLMVNNSWWGMTVIPLSNIQQIETGSWTAASTQEQFHFGRGNANVKFTFVSEQTYYSGFATFIERMDTLYLSVDEPSVLLEICQPQQYTALSA</sequence>
<name>A0AAC9JG86_9ALTE</name>
<evidence type="ECO:0000256" key="1">
    <source>
        <dbReference type="SAM" id="Phobius"/>
    </source>
</evidence>
<dbReference type="AlphaFoldDB" id="A0AAC9JG86"/>
<feature type="transmembrane region" description="Helical" evidence="1">
    <location>
        <begin position="50"/>
        <end position="68"/>
    </location>
</feature>
<feature type="transmembrane region" description="Helical" evidence="1">
    <location>
        <begin position="75"/>
        <end position="92"/>
    </location>
</feature>
<accession>A0AAC9JG86</accession>
<evidence type="ECO:0000313" key="2">
    <source>
        <dbReference type="EMBL" id="APD91072.1"/>
    </source>
</evidence>
<proteinExistence type="predicted"/>